<feature type="domain" description="LUD" evidence="1">
    <location>
        <begin position="4"/>
        <end position="196"/>
    </location>
</feature>
<dbReference type="PANTHER" id="PTHR36179">
    <property type="entry name" value="LUD_DOM DOMAIN-CONTAINING PROTEIN"/>
    <property type="match status" value="1"/>
</dbReference>
<evidence type="ECO:0000259" key="1">
    <source>
        <dbReference type="Pfam" id="PF02589"/>
    </source>
</evidence>
<protein>
    <submittedName>
        <fullName evidence="2">Lactate utilization protein</fullName>
    </submittedName>
</protein>
<organism evidence="2 3">
    <name type="scientific">Candidatus Caccalectryoclostridium excrementigallinarum</name>
    <dbReference type="NCBI Taxonomy" id="2840710"/>
    <lineage>
        <taxon>Bacteria</taxon>
        <taxon>Bacillati</taxon>
        <taxon>Bacillota</taxon>
        <taxon>Clostridia</taxon>
        <taxon>Christensenellales</taxon>
        <taxon>Christensenellaceae</taxon>
        <taxon>Christensenellaceae incertae sedis</taxon>
        <taxon>Candidatus Caccalectryoclostridium</taxon>
    </lineage>
</organism>
<dbReference type="InterPro" id="IPR037171">
    <property type="entry name" value="NagB/RpiA_transferase-like"/>
</dbReference>
<reference evidence="2" key="1">
    <citation type="submission" date="2020-10" db="EMBL/GenBank/DDBJ databases">
        <authorList>
            <person name="Gilroy R."/>
        </authorList>
    </citation>
    <scope>NUCLEOTIDE SEQUENCE</scope>
    <source>
        <strain evidence="2">9366</strain>
    </source>
</reference>
<dbReference type="Gene3D" id="3.40.50.10420">
    <property type="entry name" value="NagB/RpiA/CoA transferase-like"/>
    <property type="match status" value="1"/>
</dbReference>
<dbReference type="PANTHER" id="PTHR36179:SF2">
    <property type="entry name" value="LUD DOMAIN-CONTAINING PROTEIN"/>
    <property type="match status" value="1"/>
</dbReference>
<sequence length="202" mass="21645">MEQEKLLKALKTRGFKPALFASAEEAAQYVLSLIPAGASVGAGGSVTLTKMKLLERLAAAGHEVYSHATVAEERRGEVYQLASRADWYISSANALSMSGEIVNIDGAANRVSALSFGVKNIIYVIGRNKITPDLTSALERARHKAAPPNAARLNKKTPCAVTGECAFCNSPDCICNVTTIMHHPTKYQSAVHVLIVDEDLGY</sequence>
<dbReference type="InterPro" id="IPR024185">
    <property type="entry name" value="FTHF_cligase-like_sf"/>
</dbReference>
<accession>A0A9D1MMC6</accession>
<dbReference type="InterPro" id="IPR003741">
    <property type="entry name" value="LUD_dom"/>
</dbReference>
<evidence type="ECO:0000313" key="2">
    <source>
        <dbReference type="EMBL" id="HIU62889.1"/>
    </source>
</evidence>
<proteinExistence type="predicted"/>
<comment type="caution">
    <text evidence="2">The sequence shown here is derived from an EMBL/GenBank/DDBJ whole genome shotgun (WGS) entry which is preliminary data.</text>
</comment>
<evidence type="ECO:0000313" key="3">
    <source>
        <dbReference type="Proteomes" id="UP000824145"/>
    </source>
</evidence>
<dbReference type="AlphaFoldDB" id="A0A9D1MMC6"/>
<reference evidence="2" key="2">
    <citation type="journal article" date="2021" name="PeerJ">
        <title>Extensive microbial diversity within the chicken gut microbiome revealed by metagenomics and culture.</title>
        <authorList>
            <person name="Gilroy R."/>
            <person name="Ravi A."/>
            <person name="Getino M."/>
            <person name="Pursley I."/>
            <person name="Horton D.L."/>
            <person name="Alikhan N.F."/>
            <person name="Baker D."/>
            <person name="Gharbi K."/>
            <person name="Hall N."/>
            <person name="Watson M."/>
            <person name="Adriaenssens E.M."/>
            <person name="Foster-Nyarko E."/>
            <person name="Jarju S."/>
            <person name="Secka A."/>
            <person name="Antonio M."/>
            <person name="Oren A."/>
            <person name="Chaudhuri R.R."/>
            <person name="La Ragione R."/>
            <person name="Hildebrand F."/>
            <person name="Pallen M.J."/>
        </authorList>
    </citation>
    <scope>NUCLEOTIDE SEQUENCE</scope>
    <source>
        <strain evidence="2">9366</strain>
    </source>
</reference>
<dbReference type="SUPFAM" id="SSF100950">
    <property type="entry name" value="NagB/RpiA/CoA transferase-like"/>
    <property type="match status" value="1"/>
</dbReference>
<dbReference type="EMBL" id="DVNJ01000020">
    <property type="protein sequence ID" value="HIU62889.1"/>
    <property type="molecule type" value="Genomic_DNA"/>
</dbReference>
<dbReference type="Pfam" id="PF02589">
    <property type="entry name" value="LUD_dom"/>
    <property type="match status" value="1"/>
</dbReference>
<gene>
    <name evidence="2" type="ORF">IAB07_03870</name>
</gene>
<dbReference type="Proteomes" id="UP000824145">
    <property type="component" value="Unassembled WGS sequence"/>
</dbReference>
<name>A0A9D1MMC6_9FIRM</name>